<comment type="subcellular location">
    <subcellularLocation>
        <location evidence="2">Cytoplasm</location>
    </subcellularLocation>
</comment>
<evidence type="ECO:0000256" key="5">
    <source>
        <dbReference type="ARBA" id="ARBA00022630"/>
    </source>
</evidence>
<feature type="region of interest" description="Disordered" evidence="8">
    <location>
        <begin position="154"/>
        <end position="189"/>
    </location>
</feature>
<dbReference type="EMBL" id="LEKV01004402">
    <property type="protein sequence ID" value="KVH95059.1"/>
    <property type="molecule type" value="Genomic_DNA"/>
</dbReference>
<comment type="cofactor">
    <cofactor evidence="1">
        <name>FAD</name>
        <dbReference type="ChEBI" id="CHEBI:57692"/>
    </cofactor>
</comment>
<evidence type="ECO:0000259" key="9">
    <source>
        <dbReference type="Pfam" id="PF01593"/>
    </source>
</evidence>
<dbReference type="PANTHER" id="PTHR10742">
    <property type="entry name" value="FLAVIN MONOAMINE OXIDASE"/>
    <property type="match status" value="1"/>
</dbReference>
<dbReference type="InterPro" id="IPR050281">
    <property type="entry name" value="Flavin_monoamine_oxidase"/>
</dbReference>
<evidence type="ECO:0000313" key="11">
    <source>
        <dbReference type="Proteomes" id="UP000243975"/>
    </source>
</evidence>
<dbReference type="GO" id="GO:0046592">
    <property type="term" value="F:polyamine oxidase activity"/>
    <property type="evidence" value="ECO:0007669"/>
    <property type="project" value="TreeGrafter"/>
</dbReference>
<dbReference type="OMA" id="KKPRIMI"/>
<accession>A0A103XQJ0</accession>
<evidence type="ECO:0000256" key="2">
    <source>
        <dbReference type="ARBA" id="ARBA00004496"/>
    </source>
</evidence>
<evidence type="ECO:0000256" key="3">
    <source>
        <dbReference type="ARBA" id="ARBA00005995"/>
    </source>
</evidence>
<sequence length="189" mass="21284">MVVKKPRIMITGAGMTGLTAANKLYRFGVKKIAFELCVVEGGNKIGKGINTSEFGGGRIEMGATWIHGIGGSPVHKITQETNYLESDQPWECMDMFLDNPITIAENGYVLNPSFVDPISLSYLIYKFMKSRKGRRNQEIDYQIWDIRNQEKEKEIGKKETRNNKSKRNGNGRYLKQAVAPVCLKKSTSD</sequence>
<dbReference type="Gramene" id="KVH95059">
    <property type="protein sequence ID" value="KVH95059"/>
    <property type="gene ID" value="Ccrd_002875"/>
</dbReference>
<evidence type="ECO:0000313" key="10">
    <source>
        <dbReference type="EMBL" id="KVH95059.1"/>
    </source>
</evidence>
<keyword evidence="6" id="KW-0274">FAD</keyword>
<dbReference type="InterPro" id="IPR036188">
    <property type="entry name" value="FAD/NAD-bd_sf"/>
</dbReference>
<evidence type="ECO:0000256" key="7">
    <source>
        <dbReference type="ARBA" id="ARBA00023002"/>
    </source>
</evidence>
<dbReference type="GO" id="GO:0005737">
    <property type="term" value="C:cytoplasm"/>
    <property type="evidence" value="ECO:0007669"/>
    <property type="project" value="UniProtKB-SubCell"/>
</dbReference>
<dbReference type="STRING" id="59895.A0A103XQJ0"/>
<comment type="similarity">
    <text evidence="3">Belongs to the flavin monoamine oxidase family.</text>
</comment>
<evidence type="ECO:0000256" key="6">
    <source>
        <dbReference type="ARBA" id="ARBA00022827"/>
    </source>
</evidence>
<organism evidence="10 11">
    <name type="scientific">Cynara cardunculus var. scolymus</name>
    <name type="common">Globe artichoke</name>
    <name type="synonym">Cynara scolymus</name>
    <dbReference type="NCBI Taxonomy" id="59895"/>
    <lineage>
        <taxon>Eukaryota</taxon>
        <taxon>Viridiplantae</taxon>
        <taxon>Streptophyta</taxon>
        <taxon>Embryophyta</taxon>
        <taxon>Tracheophyta</taxon>
        <taxon>Spermatophyta</taxon>
        <taxon>Magnoliopsida</taxon>
        <taxon>eudicotyledons</taxon>
        <taxon>Gunneridae</taxon>
        <taxon>Pentapetalae</taxon>
        <taxon>asterids</taxon>
        <taxon>campanulids</taxon>
        <taxon>Asterales</taxon>
        <taxon>Asteraceae</taxon>
        <taxon>Carduoideae</taxon>
        <taxon>Cardueae</taxon>
        <taxon>Carduinae</taxon>
        <taxon>Cynara</taxon>
    </lineage>
</organism>
<keyword evidence="5" id="KW-0285">Flavoprotein</keyword>
<keyword evidence="4" id="KW-0963">Cytoplasm</keyword>
<keyword evidence="7" id="KW-0560">Oxidoreductase</keyword>
<evidence type="ECO:0000256" key="4">
    <source>
        <dbReference type="ARBA" id="ARBA00022490"/>
    </source>
</evidence>
<dbReference type="InterPro" id="IPR002937">
    <property type="entry name" value="Amino_oxidase"/>
</dbReference>
<name>A0A103XQJ0_CYNCS</name>
<feature type="domain" description="Amine oxidase" evidence="9">
    <location>
        <begin position="15"/>
        <end position="166"/>
    </location>
</feature>
<keyword evidence="11" id="KW-1185">Reference proteome</keyword>
<evidence type="ECO:0000256" key="8">
    <source>
        <dbReference type="SAM" id="MobiDB-lite"/>
    </source>
</evidence>
<protein>
    <submittedName>
        <fullName evidence="10">Amine oxidase</fullName>
    </submittedName>
</protein>
<dbReference type="Gene3D" id="3.50.50.60">
    <property type="entry name" value="FAD/NAD(P)-binding domain"/>
    <property type="match status" value="1"/>
</dbReference>
<dbReference type="SUPFAM" id="SSF51905">
    <property type="entry name" value="FAD/NAD(P)-binding domain"/>
    <property type="match status" value="1"/>
</dbReference>
<reference evidence="10 11" key="1">
    <citation type="journal article" date="2016" name="Sci. Rep.">
        <title>The genome sequence of the outbreeding globe artichoke constructed de novo incorporating a phase-aware low-pass sequencing strategy of F1 progeny.</title>
        <authorList>
            <person name="Scaglione D."/>
            <person name="Reyes-Chin-Wo S."/>
            <person name="Acquadro A."/>
            <person name="Froenicke L."/>
            <person name="Portis E."/>
            <person name="Beitel C."/>
            <person name="Tirone M."/>
            <person name="Mauro R."/>
            <person name="Lo Monaco A."/>
            <person name="Mauromicale G."/>
            <person name="Faccioli P."/>
            <person name="Cattivelli L."/>
            <person name="Rieseberg L."/>
            <person name="Michelmore R."/>
            <person name="Lanteri S."/>
        </authorList>
    </citation>
    <scope>NUCLEOTIDE SEQUENCE [LARGE SCALE GENOMIC DNA]</scope>
    <source>
        <strain evidence="10">2C</strain>
    </source>
</reference>
<dbReference type="Pfam" id="PF01593">
    <property type="entry name" value="Amino_oxidase"/>
    <property type="match status" value="1"/>
</dbReference>
<comment type="caution">
    <text evidence="10">The sequence shown here is derived from an EMBL/GenBank/DDBJ whole genome shotgun (WGS) entry which is preliminary data.</text>
</comment>
<evidence type="ECO:0000256" key="1">
    <source>
        <dbReference type="ARBA" id="ARBA00001974"/>
    </source>
</evidence>
<dbReference type="Proteomes" id="UP000243975">
    <property type="component" value="Unassembled WGS sequence"/>
</dbReference>
<dbReference type="PANTHER" id="PTHR10742:SF405">
    <property type="entry name" value="PEROXISOMAL N(1)-ACETYL-SPERMINE_SPERMIDINE OXIDASE"/>
    <property type="match status" value="1"/>
</dbReference>
<gene>
    <name evidence="10" type="ORF">Ccrd_002875</name>
</gene>
<proteinExistence type="inferred from homology"/>
<dbReference type="AlphaFoldDB" id="A0A103XQJ0"/>